<dbReference type="Proteomes" id="UP000006062">
    <property type="component" value="Chromosome"/>
</dbReference>
<dbReference type="RefSeq" id="WP_014779320.1">
    <property type="nucleotide sequence ID" value="NC_018012.1"/>
</dbReference>
<sequence length="312" mass="34689">MPRRLRMQGLQAELASLSDLLQSAKEMDDPVGEFQLEKRKKKIESELLSLVEHPEKKASIALFFGGKPVLGSRGISADFAAHMLESFQDLVARSFASAELGMLGGRGPIPMRQATNLMVTNLTKGSFGFVLDELSDQEETDTTALKFIVEEVVRTLGKVSSSNELDFEEVAETLEPRMLISLKDFFVTLDSAEGTIRLVDDVADISLDLPAIHRGRIRTEVTSIDETDITIEGILIGILPEHRKFEMLVDGQMLYGSVSKEAAEEYSGLIGRGEKPERKAWKVRIKRRIVTPLSRPAREVNRLLGFLGKMDV</sequence>
<protein>
    <submittedName>
        <fullName evidence="1">Uncharacterized protein</fullName>
    </submittedName>
</protein>
<dbReference type="KEGG" id="tvi:Thivi_3023"/>
<dbReference type="STRING" id="765911.Thivi_3023"/>
<evidence type="ECO:0000313" key="2">
    <source>
        <dbReference type="Proteomes" id="UP000006062"/>
    </source>
</evidence>
<dbReference type="EMBL" id="CP003154">
    <property type="protein sequence ID" value="AFL74904.1"/>
    <property type="molecule type" value="Genomic_DNA"/>
</dbReference>
<accession>I3YD36</accession>
<gene>
    <name evidence="1" type="ordered locus">Thivi_3023</name>
</gene>
<evidence type="ECO:0000313" key="1">
    <source>
        <dbReference type="EMBL" id="AFL74904.1"/>
    </source>
</evidence>
<dbReference type="AlphaFoldDB" id="I3YD36"/>
<keyword evidence="2" id="KW-1185">Reference proteome</keyword>
<name>I3YD36_THIV6</name>
<dbReference type="HOGENOM" id="CLU_076877_0_0_6"/>
<dbReference type="eggNOG" id="ENOG5031PG6">
    <property type="taxonomic scope" value="Bacteria"/>
</dbReference>
<organism evidence="1 2">
    <name type="scientific">Thiocystis violascens (strain ATCC 17096 / DSM 198 / 6111)</name>
    <name type="common">Chromatium violascens</name>
    <dbReference type="NCBI Taxonomy" id="765911"/>
    <lineage>
        <taxon>Bacteria</taxon>
        <taxon>Pseudomonadati</taxon>
        <taxon>Pseudomonadota</taxon>
        <taxon>Gammaproteobacteria</taxon>
        <taxon>Chromatiales</taxon>
        <taxon>Chromatiaceae</taxon>
        <taxon>Thiocystis</taxon>
    </lineage>
</organism>
<proteinExistence type="predicted"/>
<reference evidence="1 2" key="1">
    <citation type="submission" date="2012-06" db="EMBL/GenBank/DDBJ databases">
        <title>Complete sequence of Thiocystis violascens DSM 198.</title>
        <authorList>
            <consortium name="US DOE Joint Genome Institute"/>
            <person name="Lucas S."/>
            <person name="Han J."/>
            <person name="Lapidus A."/>
            <person name="Cheng J.-F."/>
            <person name="Goodwin L."/>
            <person name="Pitluck S."/>
            <person name="Peters L."/>
            <person name="Ovchinnikova G."/>
            <person name="Teshima H."/>
            <person name="Detter J.C."/>
            <person name="Han C."/>
            <person name="Tapia R."/>
            <person name="Land M."/>
            <person name="Hauser L."/>
            <person name="Kyrpides N."/>
            <person name="Ivanova N."/>
            <person name="Pagani I."/>
            <person name="Vogl K."/>
            <person name="Liu Z."/>
            <person name="Frigaard N.-U."/>
            <person name="Bryant D."/>
            <person name="Woyke T."/>
        </authorList>
    </citation>
    <scope>NUCLEOTIDE SEQUENCE [LARGE SCALE GENOMIC DNA]</scope>
    <source>
        <strain evidence="2">ATCC 17096 / DSM 198 / 6111</strain>
    </source>
</reference>
<dbReference type="OrthoDB" id="7822108at2"/>